<evidence type="ECO:0000256" key="4">
    <source>
        <dbReference type="PROSITE-ProRule" id="PRU00042"/>
    </source>
</evidence>
<dbReference type="Pfam" id="PF13912">
    <property type="entry name" value="zf-C2H2_6"/>
    <property type="match status" value="1"/>
</dbReference>
<feature type="domain" description="C2H2-type" evidence="6">
    <location>
        <begin position="15"/>
        <end position="38"/>
    </location>
</feature>
<evidence type="ECO:0000313" key="7">
    <source>
        <dbReference type="EMBL" id="KAG9187502.1"/>
    </source>
</evidence>
<feature type="compositionally biased region" description="Polar residues" evidence="5">
    <location>
        <begin position="170"/>
        <end position="188"/>
    </location>
</feature>
<feature type="region of interest" description="Disordered" evidence="5">
    <location>
        <begin position="141"/>
        <end position="188"/>
    </location>
</feature>
<keyword evidence="1" id="KW-0540">Nuclease</keyword>
<dbReference type="SUPFAM" id="SSF53098">
    <property type="entry name" value="Ribonuclease H-like"/>
    <property type="match status" value="1"/>
</dbReference>
<proteinExistence type="predicted"/>
<dbReference type="SMART" id="SM00479">
    <property type="entry name" value="EXOIII"/>
    <property type="match status" value="1"/>
</dbReference>
<dbReference type="PANTHER" id="PTHR12801:SF114">
    <property type="entry name" value="EXONUCLEASE, PUTATIVE (AFU_ORTHOLOGUE AFUA_7G00870)-RELATED"/>
    <property type="match status" value="1"/>
</dbReference>
<evidence type="ECO:0000256" key="5">
    <source>
        <dbReference type="SAM" id="MobiDB-lite"/>
    </source>
</evidence>
<comment type="caution">
    <text evidence="7">The sequence shown here is derived from an EMBL/GenBank/DDBJ whole genome shotgun (WGS) entry which is preliminary data.</text>
</comment>
<dbReference type="PROSITE" id="PS50157">
    <property type="entry name" value="ZINC_FINGER_C2H2_2"/>
    <property type="match status" value="2"/>
</dbReference>
<organism evidence="7 8">
    <name type="scientific">Alternaria panax</name>
    <dbReference type="NCBI Taxonomy" id="48097"/>
    <lineage>
        <taxon>Eukaryota</taxon>
        <taxon>Fungi</taxon>
        <taxon>Dikarya</taxon>
        <taxon>Ascomycota</taxon>
        <taxon>Pezizomycotina</taxon>
        <taxon>Dothideomycetes</taxon>
        <taxon>Pleosporomycetidae</taxon>
        <taxon>Pleosporales</taxon>
        <taxon>Pleosporineae</taxon>
        <taxon>Pleosporaceae</taxon>
        <taxon>Alternaria</taxon>
        <taxon>Alternaria sect. Panax</taxon>
    </lineage>
</organism>
<dbReference type="GO" id="GO:0008270">
    <property type="term" value="F:zinc ion binding"/>
    <property type="evidence" value="ECO:0007669"/>
    <property type="project" value="UniProtKB-KW"/>
</dbReference>
<dbReference type="SMART" id="SM00355">
    <property type="entry name" value="ZnF_C2H2"/>
    <property type="match status" value="2"/>
</dbReference>
<dbReference type="GO" id="GO:0005634">
    <property type="term" value="C:nucleus"/>
    <property type="evidence" value="ECO:0007669"/>
    <property type="project" value="TreeGrafter"/>
</dbReference>
<evidence type="ECO:0000313" key="8">
    <source>
        <dbReference type="Proteomes" id="UP001199106"/>
    </source>
</evidence>
<reference evidence="7" key="1">
    <citation type="submission" date="2021-07" db="EMBL/GenBank/DDBJ databases">
        <title>Genome Resource of American Ginseng Black Spot Pathogen Alternaria panax.</title>
        <authorList>
            <person name="Qiu C."/>
            <person name="Wang W."/>
            <person name="Liu Z."/>
        </authorList>
    </citation>
    <scope>NUCLEOTIDE SEQUENCE</scope>
    <source>
        <strain evidence="7">BNCC115425</strain>
    </source>
</reference>
<sequence>MPPNNTTTTTTPRSILCNQCTRSFVKATALAAHRRSEHPIPCTFEGCMRTFPSQKALKQHSNSSVHANKRSNPVQSLSKGSKEFSPQVGRSEDRPKTLHTTGTIAETNTEFATKVVVEKTSRTLDPLAAHFESSLHISTLPRPTVQSSSSSPRVSTAVVHSRERAIDGTTPGNRTSIRPNVQESNSQPAHKKTVIPLYLQNAAFIALTTSCHSRATLVAKKFTFNTDRTRIIKDAEALMHYALPTPKNICCLPKHAAIALNCDVVRQGYNESEISHISAIDYLTGEIIIDAPVQPIRPVENWHTNQNRQSKEGIAAATAVGTILNGWPDARAEIWKNIDADTILLGHNLHRDLTLLRMEHCHVVDSAILAPEAVGHSIKRCWSLRALCSQLLDVQIQSDKKEQHHCVEDAFAKRELILWWTQHPVEVSEWATNQQQAWHRRVKHTYNKRRTNLPNPDDWIWPVLASMDYNPFSG</sequence>
<keyword evidence="8" id="KW-1185">Reference proteome</keyword>
<dbReference type="GO" id="GO:0006364">
    <property type="term" value="P:rRNA processing"/>
    <property type="evidence" value="ECO:0007669"/>
    <property type="project" value="TreeGrafter"/>
</dbReference>
<feature type="compositionally biased region" description="Polar residues" evidence="5">
    <location>
        <begin position="59"/>
        <end position="79"/>
    </location>
</feature>
<dbReference type="GO" id="GO:0000027">
    <property type="term" value="P:ribosomal large subunit assembly"/>
    <property type="evidence" value="ECO:0007669"/>
    <property type="project" value="TreeGrafter"/>
</dbReference>
<keyword evidence="4" id="KW-0479">Metal-binding</keyword>
<evidence type="ECO:0000256" key="3">
    <source>
        <dbReference type="ARBA" id="ARBA00022839"/>
    </source>
</evidence>
<keyword evidence="2" id="KW-0378">Hydrolase</keyword>
<dbReference type="InterPro" id="IPR013087">
    <property type="entry name" value="Znf_C2H2_type"/>
</dbReference>
<accession>A0AAD4FCW8</accession>
<protein>
    <recommendedName>
        <fullName evidence="6">C2H2-type domain-containing protein</fullName>
    </recommendedName>
</protein>
<dbReference type="Proteomes" id="UP001199106">
    <property type="component" value="Unassembled WGS sequence"/>
</dbReference>
<dbReference type="Gene3D" id="3.30.160.60">
    <property type="entry name" value="Classic Zinc Finger"/>
    <property type="match status" value="1"/>
</dbReference>
<dbReference type="InterPro" id="IPR036397">
    <property type="entry name" value="RNaseH_sf"/>
</dbReference>
<keyword evidence="4" id="KW-0863">Zinc-finger</keyword>
<evidence type="ECO:0000256" key="2">
    <source>
        <dbReference type="ARBA" id="ARBA00022801"/>
    </source>
</evidence>
<dbReference type="InterPro" id="IPR012337">
    <property type="entry name" value="RNaseH-like_sf"/>
</dbReference>
<feature type="region of interest" description="Disordered" evidence="5">
    <location>
        <begin position="55"/>
        <end position="105"/>
    </location>
</feature>
<dbReference type="InterPro" id="IPR013520">
    <property type="entry name" value="Ribonucl_H"/>
</dbReference>
<name>A0AAD4FCW8_9PLEO</name>
<dbReference type="GO" id="GO:0003676">
    <property type="term" value="F:nucleic acid binding"/>
    <property type="evidence" value="ECO:0007669"/>
    <property type="project" value="InterPro"/>
</dbReference>
<feature type="compositionally biased region" description="Low complexity" evidence="5">
    <location>
        <begin position="142"/>
        <end position="156"/>
    </location>
</feature>
<keyword evidence="4" id="KW-0862">Zinc</keyword>
<dbReference type="EMBL" id="JAANER010000007">
    <property type="protein sequence ID" value="KAG9187502.1"/>
    <property type="molecule type" value="Genomic_DNA"/>
</dbReference>
<evidence type="ECO:0000256" key="1">
    <source>
        <dbReference type="ARBA" id="ARBA00022722"/>
    </source>
</evidence>
<dbReference type="PROSITE" id="PS00028">
    <property type="entry name" value="ZINC_FINGER_C2H2_1"/>
    <property type="match status" value="2"/>
</dbReference>
<gene>
    <name evidence="7" type="ORF">G6011_05373</name>
</gene>
<evidence type="ECO:0000259" key="6">
    <source>
        <dbReference type="PROSITE" id="PS50157"/>
    </source>
</evidence>
<keyword evidence="3" id="KW-0269">Exonuclease</keyword>
<dbReference type="GO" id="GO:0004527">
    <property type="term" value="F:exonuclease activity"/>
    <property type="evidence" value="ECO:0007669"/>
    <property type="project" value="UniProtKB-KW"/>
</dbReference>
<dbReference type="PANTHER" id="PTHR12801">
    <property type="entry name" value="RNA EXONUCLEASE REXO1 / RECO3 FAMILY MEMBER-RELATED"/>
    <property type="match status" value="1"/>
</dbReference>
<dbReference type="AlphaFoldDB" id="A0AAD4FCW8"/>
<dbReference type="InterPro" id="IPR047021">
    <property type="entry name" value="REXO1/3/4-like"/>
</dbReference>
<feature type="domain" description="C2H2-type" evidence="6">
    <location>
        <begin position="40"/>
        <end position="71"/>
    </location>
</feature>
<dbReference type="Gene3D" id="3.30.420.10">
    <property type="entry name" value="Ribonuclease H-like superfamily/Ribonuclease H"/>
    <property type="match status" value="1"/>
</dbReference>